<evidence type="ECO:0000256" key="4">
    <source>
        <dbReference type="ARBA" id="ARBA00030602"/>
    </source>
</evidence>
<evidence type="ECO:0000313" key="6">
    <source>
        <dbReference type="EMBL" id="ABR17318.1"/>
    </source>
</evidence>
<dbReference type="InterPro" id="IPR013024">
    <property type="entry name" value="GGCT-like"/>
</dbReference>
<dbReference type="EMBL" id="EF677496">
    <property type="protein sequence ID" value="ABR17318.1"/>
    <property type="molecule type" value="mRNA"/>
</dbReference>
<feature type="domain" description="Gamma-glutamylcyclotransferase AIG2-like" evidence="5">
    <location>
        <begin position="10"/>
        <end position="127"/>
    </location>
</feature>
<dbReference type="PANTHER" id="PTHR31544:SF2">
    <property type="entry name" value="AIG2-LIKE PROTEIN D"/>
    <property type="match status" value="1"/>
</dbReference>
<evidence type="ECO:0000256" key="2">
    <source>
        <dbReference type="ARBA" id="ARBA00008861"/>
    </source>
</evidence>
<dbReference type="InterPro" id="IPR045038">
    <property type="entry name" value="AIG2-like"/>
</dbReference>
<dbReference type="InterPro" id="IPR009288">
    <property type="entry name" value="AIG2-like_dom"/>
</dbReference>
<proteinExistence type="evidence at transcript level"/>
<dbReference type="GO" id="GO:0016740">
    <property type="term" value="F:transferase activity"/>
    <property type="evidence" value="ECO:0007669"/>
    <property type="project" value="UniProtKB-KW"/>
</dbReference>
<organism evidence="6">
    <name type="scientific">Picea sitchensis</name>
    <name type="common">Sitka spruce</name>
    <name type="synonym">Pinus sitchensis</name>
    <dbReference type="NCBI Taxonomy" id="3332"/>
    <lineage>
        <taxon>Eukaryota</taxon>
        <taxon>Viridiplantae</taxon>
        <taxon>Streptophyta</taxon>
        <taxon>Embryophyta</taxon>
        <taxon>Tracheophyta</taxon>
        <taxon>Spermatophyta</taxon>
        <taxon>Pinopsida</taxon>
        <taxon>Pinidae</taxon>
        <taxon>Conifers I</taxon>
        <taxon>Pinales</taxon>
        <taxon>Pinaceae</taxon>
        <taxon>Picea</taxon>
    </lineage>
</organism>
<reference evidence="6" key="1">
    <citation type="submission" date="2007-06" db="EMBL/GenBank/DDBJ databases">
        <title>Full length cDNA sequences from Sitka Spruce (Picea sitchensis).</title>
        <authorList>
            <person name="Ralph S.G."/>
            <person name="Chun H.E."/>
            <person name="Liao N."/>
            <person name="Ali J."/>
            <person name="Reid K."/>
            <person name="Kolosova N."/>
            <person name="Cooper N."/>
            <person name="Cullis C."/>
            <person name="Jancsik S."/>
            <person name="Moore R."/>
            <person name="Mayo M."/>
            <person name="Wagner S."/>
            <person name="Holt R.A."/>
            <person name="Jones S.J.M."/>
            <person name="Marra M.A."/>
            <person name="Ritland C.E."/>
            <person name="Ritland K."/>
            <person name="Bohlmann J."/>
        </authorList>
    </citation>
    <scope>NUCLEOTIDE SEQUENCE</scope>
    <source>
        <tissue evidence="6">Green portion of the leader tissue</tissue>
    </source>
</reference>
<dbReference type="InterPro" id="IPR036568">
    <property type="entry name" value="GGCT-like_sf"/>
</dbReference>
<dbReference type="PANTHER" id="PTHR31544">
    <property type="entry name" value="AIG2-LIKE PROTEIN D"/>
    <property type="match status" value="1"/>
</dbReference>
<evidence type="ECO:0000256" key="3">
    <source>
        <dbReference type="ARBA" id="ARBA00022679"/>
    </source>
</evidence>
<dbReference type="Pfam" id="PF06094">
    <property type="entry name" value="GGACT"/>
    <property type="match status" value="1"/>
</dbReference>
<keyword evidence="3" id="KW-0808">Transferase</keyword>
<comment type="function">
    <text evidence="1">Putative gamma-glutamylcyclotransferase.</text>
</comment>
<name>B8LNT8_PICSI</name>
<sequence>MAATISSHNVFVYGSLMADEVVSVLLERVPPSVPAVLPGYQRHSIKGRVYPAIVPAEEKRVIGKVLFDLMDNELEILDEFEDVEYNRVLGEVFVLDNERQQIGSNQLKAHAYVWANVDDKDLYGEWDFEAITEHKESACL</sequence>
<dbReference type="AlphaFoldDB" id="B8LNT8"/>
<evidence type="ECO:0000259" key="5">
    <source>
        <dbReference type="Pfam" id="PF06094"/>
    </source>
</evidence>
<dbReference type="CDD" id="cd06661">
    <property type="entry name" value="GGCT_like"/>
    <property type="match status" value="1"/>
</dbReference>
<dbReference type="Gene3D" id="3.10.490.10">
    <property type="entry name" value="Gamma-glutamyl cyclotransferase-like"/>
    <property type="match status" value="1"/>
</dbReference>
<protein>
    <recommendedName>
        <fullName evidence="4">Putative gamma-glutamylcyclotransferase</fullName>
    </recommendedName>
</protein>
<evidence type="ECO:0000256" key="1">
    <source>
        <dbReference type="ARBA" id="ARBA00002782"/>
    </source>
</evidence>
<comment type="similarity">
    <text evidence="2">Belongs to the gamma-glutamylcyclotransferase family.</text>
</comment>
<dbReference type="SUPFAM" id="SSF110857">
    <property type="entry name" value="Gamma-glutamyl cyclotransferase-like"/>
    <property type="match status" value="1"/>
</dbReference>
<dbReference type="OMA" id="FEEWKRH"/>
<accession>B8LNT8</accession>